<evidence type="ECO:0000313" key="3">
    <source>
        <dbReference type="Proteomes" id="UP000775872"/>
    </source>
</evidence>
<gene>
    <name evidence="2" type="ORF">CSOL1703_00002004</name>
</gene>
<reference evidence="2 3" key="2">
    <citation type="submission" date="2021-10" db="EMBL/GenBank/DDBJ databases">
        <authorList>
            <person name="Piombo E."/>
        </authorList>
    </citation>
    <scope>NUCLEOTIDE SEQUENCE [LARGE SCALE GENOMIC DNA]</scope>
</reference>
<keyword evidence="3" id="KW-1185">Reference proteome</keyword>
<proteinExistence type="predicted"/>
<dbReference type="AlphaFoldDB" id="A0A9N9Z6W1"/>
<dbReference type="Proteomes" id="UP000775872">
    <property type="component" value="Unassembled WGS sequence"/>
</dbReference>
<sequence length="71" mass="8178">MKQYTRAVELTLAACFGRLFTASKLGQLCHRRWSPQQQWIVEDRAAGRRNCSDQDRKMDEFGDQSGKLSLS</sequence>
<feature type="region of interest" description="Disordered" evidence="1">
    <location>
        <begin position="44"/>
        <end position="71"/>
    </location>
</feature>
<reference evidence="3" key="1">
    <citation type="submission" date="2019-06" db="EMBL/GenBank/DDBJ databases">
        <authorList>
            <person name="Broberg M."/>
        </authorList>
    </citation>
    <scope>NUCLEOTIDE SEQUENCE [LARGE SCALE GENOMIC DNA]</scope>
</reference>
<comment type="caution">
    <text evidence="2">The sequence shown here is derived from an EMBL/GenBank/DDBJ whole genome shotgun (WGS) entry which is preliminary data.</text>
</comment>
<organism evidence="2 3">
    <name type="scientific">Clonostachys solani</name>
    <dbReference type="NCBI Taxonomy" id="160281"/>
    <lineage>
        <taxon>Eukaryota</taxon>
        <taxon>Fungi</taxon>
        <taxon>Dikarya</taxon>
        <taxon>Ascomycota</taxon>
        <taxon>Pezizomycotina</taxon>
        <taxon>Sordariomycetes</taxon>
        <taxon>Hypocreomycetidae</taxon>
        <taxon>Hypocreales</taxon>
        <taxon>Bionectriaceae</taxon>
        <taxon>Clonostachys</taxon>
    </lineage>
</organism>
<evidence type="ECO:0000313" key="2">
    <source>
        <dbReference type="EMBL" id="CAH0050041.1"/>
    </source>
</evidence>
<evidence type="ECO:0000256" key="1">
    <source>
        <dbReference type="SAM" id="MobiDB-lite"/>
    </source>
</evidence>
<name>A0A9N9Z6W1_9HYPO</name>
<feature type="compositionally biased region" description="Basic and acidic residues" evidence="1">
    <location>
        <begin position="44"/>
        <end position="60"/>
    </location>
</feature>
<protein>
    <submittedName>
        <fullName evidence="2">Uncharacterized protein</fullName>
    </submittedName>
</protein>
<dbReference type="EMBL" id="CABFOC020000035">
    <property type="protein sequence ID" value="CAH0050041.1"/>
    <property type="molecule type" value="Genomic_DNA"/>
</dbReference>
<accession>A0A9N9Z6W1</accession>